<dbReference type="InterPro" id="IPR023034">
    <property type="entry name" value="PPIase_SurA"/>
</dbReference>
<comment type="catalytic activity">
    <reaction evidence="7">
        <text>[protein]-peptidylproline (omega=180) = [protein]-peptidylproline (omega=0)</text>
        <dbReference type="Rhea" id="RHEA:16237"/>
        <dbReference type="Rhea" id="RHEA-COMP:10747"/>
        <dbReference type="Rhea" id="RHEA-COMP:10748"/>
        <dbReference type="ChEBI" id="CHEBI:83833"/>
        <dbReference type="ChEBI" id="CHEBI:83834"/>
        <dbReference type="EC" id="5.2.1.8"/>
    </reaction>
</comment>
<dbReference type="InterPro" id="IPR050280">
    <property type="entry name" value="OMP_Chaperone_SurA"/>
</dbReference>
<dbReference type="EMBL" id="RAXV01000006">
    <property type="protein sequence ID" value="RKG33061.1"/>
    <property type="molecule type" value="Genomic_DNA"/>
</dbReference>
<keyword evidence="2 7" id="KW-0677">Repeat</keyword>
<keyword evidence="6 7" id="KW-0413">Isomerase</keyword>
<evidence type="ECO:0000256" key="3">
    <source>
        <dbReference type="ARBA" id="ARBA00022764"/>
    </source>
</evidence>
<dbReference type="SUPFAM" id="SSF109998">
    <property type="entry name" value="Triger factor/SurA peptide-binding domain-like"/>
    <property type="match status" value="1"/>
</dbReference>
<dbReference type="GO" id="GO:0042277">
    <property type="term" value="F:peptide binding"/>
    <property type="evidence" value="ECO:0007669"/>
    <property type="project" value="InterPro"/>
</dbReference>
<dbReference type="PANTHER" id="PTHR47637:SF1">
    <property type="entry name" value="CHAPERONE SURA"/>
    <property type="match status" value="1"/>
</dbReference>
<dbReference type="InterPro" id="IPR015391">
    <property type="entry name" value="SurA_N"/>
</dbReference>
<dbReference type="GO" id="GO:0051082">
    <property type="term" value="F:unfolded protein binding"/>
    <property type="evidence" value="ECO:0007669"/>
    <property type="project" value="UniProtKB-UniRule"/>
</dbReference>
<feature type="domain" description="PpiC" evidence="8">
    <location>
        <begin position="180"/>
        <end position="275"/>
    </location>
</feature>
<evidence type="ECO:0000313" key="10">
    <source>
        <dbReference type="Proteomes" id="UP000282388"/>
    </source>
</evidence>
<evidence type="ECO:0000256" key="5">
    <source>
        <dbReference type="ARBA" id="ARBA00023186"/>
    </source>
</evidence>
<keyword evidence="1 7" id="KW-0732">Signal</keyword>
<dbReference type="Pfam" id="PF00639">
    <property type="entry name" value="Rotamase"/>
    <property type="match status" value="1"/>
</dbReference>
<evidence type="ECO:0000259" key="8">
    <source>
        <dbReference type="PROSITE" id="PS50198"/>
    </source>
</evidence>
<dbReference type="InterPro" id="IPR027304">
    <property type="entry name" value="Trigger_fact/SurA_dom_sf"/>
</dbReference>
<dbReference type="GO" id="GO:0006457">
    <property type="term" value="P:protein folding"/>
    <property type="evidence" value="ECO:0007669"/>
    <property type="project" value="UniProtKB-UniRule"/>
</dbReference>
<dbReference type="InterPro" id="IPR000297">
    <property type="entry name" value="PPIase_PpiC"/>
</dbReference>
<evidence type="ECO:0000256" key="7">
    <source>
        <dbReference type="HAMAP-Rule" id="MF_01183"/>
    </source>
</evidence>
<dbReference type="OrthoDB" id="14196at2"/>
<dbReference type="HAMAP" id="MF_01183">
    <property type="entry name" value="Chaperone_SurA"/>
    <property type="match status" value="1"/>
</dbReference>
<comment type="function">
    <text evidence="7">Chaperone involved in the correct folding and assembly of outer membrane proteins. Recognizes specific patterns of aromatic residues and the orientation of their side chains, which are found more frequently in integral outer membrane proteins. May act in both early periplasmic and late outer membrane-associated steps of protein maturation.</text>
</comment>
<dbReference type="Pfam" id="PF13616">
    <property type="entry name" value="Rotamase_3"/>
    <property type="match status" value="1"/>
</dbReference>
<dbReference type="EC" id="5.2.1.8" evidence="7"/>
<dbReference type="PROSITE" id="PS01096">
    <property type="entry name" value="PPIC_PPIASE_1"/>
    <property type="match status" value="1"/>
</dbReference>
<keyword evidence="3 7" id="KW-0574">Periplasm</keyword>
<feature type="signal peptide" evidence="7">
    <location>
        <begin position="1"/>
        <end position="27"/>
    </location>
</feature>
<evidence type="ECO:0000313" key="9">
    <source>
        <dbReference type="EMBL" id="RKG33061.1"/>
    </source>
</evidence>
<comment type="caution">
    <text evidence="9">The sequence shown here is derived from an EMBL/GenBank/DDBJ whole genome shotgun (WGS) entry which is preliminary data.</text>
</comment>
<dbReference type="InterPro" id="IPR023058">
    <property type="entry name" value="PPIase_PpiC_CS"/>
</dbReference>
<keyword evidence="5 7" id="KW-0143">Chaperone</keyword>
<organism evidence="9 10">
    <name type="scientific">Acinetobacter tianfuensis</name>
    <dbReference type="NCBI Taxonomy" id="2419603"/>
    <lineage>
        <taxon>Bacteria</taxon>
        <taxon>Pseudomonadati</taxon>
        <taxon>Pseudomonadota</taxon>
        <taxon>Gammaproteobacteria</taxon>
        <taxon>Moraxellales</taxon>
        <taxon>Moraxellaceae</taxon>
        <taxon>Acinetobacter</taxon>
    </lineage>
</organism>
<dbReference type="AlphaFoldDB" id="A0A3A8EW30"/>
<dbReference type="GO" id="GO:0030288">
    <property type="term" value="C:outer membrane-bounded periplasmic space"/>
    <property type="evidence" value="ECO:0007669"/>
    <property type="project" value="InterPro"/>
</dbReference>
<dbReference type="GO" id="GO:0003755">
    <property type="term" value="F:peptidyl-prolyl cis-trans isomerase activity"/>
    <property type="evidence" value="ECO:0007669"/>
    <property type="project" value="UniProtKB-UniRule"/>
</dbReference>
<feature type="chain" id="PRO_5017489808" description="Chaperone SurA" evidence="7">
    <location>
        <begin position="28"/>
        <end position="439"/>
    </location>
</feature>
<dbReference type="SUPFAM" id="SSF54534">
    <property type="entry name" value="FKBP-like"/>
    <property type="match status" value="2"/>
</dbReference>
<dbReference type="Pfam" id="PF09312">
    <property type="entry name" value="SurA_N"/>
    <property type="match status" value="1"/>
</dbReference>
<comment type="subcellular location">
    <subcellularLocation>
        <location evidence="7">Periplasm</location>
    </subcellularLocation>
    <text evidence="7">Is capable of associating with the outer membrane.</text>
</comment>
<keyword evidence="4 7" id="KW-0697">Rotamase</keyword>
<feature type="domain" description="PpiC" evidence="8">
    <location>
        <begin position="285"/>
        <end position="384"/>
    </location>
</feature>
<dbReference type="Proteomes" id="UP000282388">
    <property type="component" value="Unassembled WGS sequence"/>
</dbReference>
<reference evidence="9 10" key="1">
    <citation type="submission" date="2018-09" db="EMBL/GenBank/DDBJ databases">
        <title>The draft genome of Acinetobacter spp. strains.</title>
        <authorList>
            <person name="Qin J."/>
            <person name="Feng Y."/>
            <person name="Zong Z."/>
        </authorList>
    </citation>
    <scope>NUCLEOTIDE SEQUENCE [LARGE SCALE GENOMIC DNA]</scope>
    <source>
        <strain evidence="9 10">WCHAc060012</strain>
    </source>
</reference>
<evidence type="ECO:0000256" key="4">
    <source>
        <dbReference type="ARBA" id="ARBA00023110"/>
    </source>
</evidence>
<dbReference type="RefSeq" id="WP_120401721.1">
    <property type="nucleotide sequence ID" value="NZ_RAXV01000006.1"/>
</dbReference>
<keyword evidence="10" id="KW-1185">Reference proteome</keyword>
<comment type="domain">
    <text evidence="7">The PPIase activity resides only in the second parvulin domain. The N-terminal region and the C-terminal tail are necessary and sufficient for the chaperone activity of SurA. The PPIase activity is dispensable for SurA to function as a chaperone. The N-terminal region and the C-terminal tail are also required for porin recognition.</text>
</comment>
<gene>
    <name evidence="7" type="primary">surA</name>
    <name evidence="9" type="ORF">D7V32_04500</name>
</gene>
<sequence length="439" mass="48518" precursor="true">MKTTQLKKVFKATALALCLSATLPAFAAGQTKDEVVAVVDNSVILRSDLAQSVAEISHQLQAQKKTVPAEKYLEQQALEQLITRQAQLEQVKRYNIKPDEKALNEAVLKVAKDSGTASLEAFQQRLDAMAPGTYASLRSRIAEDIAIGRLRQQVVTSRIQISDSDVKNFLNSPQGQAAIGSQAHVLHVRISGENQADVEKAAKQVKEELGSSNDIKSIDKKYSTSSIKVEGADMGFRSLSDIPSELAARVSTLQEGQTTELIPVRDGVHVLKLIERKVADQKAIVSQFKTRHILIQPSEVVSPEDAKQQADSLYSRIKKGEDFAVLAATFSNDPGSARDGGSLGWVSPGMMVPEFDAKMKSTPAGEVTEPFQTQFGWHILQVTETRQQDMTKEYQERMARQLLGERQFDAELDSWIREIRNNAFVDIKDPSLDRKKNNS</sequence>
<dbReference type="Gene3D" id="1.10.4030.10">
    <property type="entry name" value="Porin chaperone SurA, peptide-binding domain"/>
    <property type="match status" value="1"/>
</dbReference>
<dbReference type="PROSITE" id="PS50198">
    <property type="entry name" value="PPIC_PPIASE_2"/>
    <property type="match status" value="2"/>
</dbReference>
<dbReference type="InterPro" id="IPR046357">
    <property type="entry name" value="PPIase_dom_sf"/>
</dbReference>
<dbReference type="GO" id="GO:0043165">
    <property type="term" value="P:Gram-negative-bacterium-type cell outer membrane assembly"/>
    <property type="evidence" value="ECO:0007669"/>
    <property type="project" value="InterPro"/>
</dbReference>
<dbReference type="GO" id="GO:0050821">
    <property type="term" value="P:protein stabilization"/>
    <property type="evidence" value="ECO:0007669"/>
    <property type="project" value="InterPro"/>
</dbReference>
<protein>
    <recommendedName>
        <fullName evidence="7">Chaperone SurA</fullName>
    </recommendedName>
    <alternativeName>
        <fullName evidence="7">Peptidyl-prolyl cis-trans isomerase SurA</fullName>
        <shortName evidence="7">PPIase SurA</shortName>
        <ecNumber evidence="7">5.2.1.8</ecNumber>
    </alternativeName>
    <alternativeName>
        <fullName evidence="7">Rotamase SurA</fullName>
    </alternativeName>
</protein>
<accession>A0A3A8EW30</accession>
<name>A0A3A8EW30_9GAMM</name>
<proteinExistence type="inferred from homology"/>
<evidence type="ECO:0000256" key="2">
    <source>
        <dbReference type="ARBA" id="ARBA00022737"/>
    </source>
</evidence>
<evidence type="ECO:0000256" key="1">
    <source>
        <dbReference type="ARBA" id="ARBA00022729"/>
    </source>
</evidence>
<evidence type="ECO:0000256" key="6">
    <source>
        <dbReference type="ARBA" id="ARBA00023235"/>
    </source>
</evidence>
<dbReference type="PANTHER" id="PTHR47637">
    <property type="entry name" value="CHAPERONE SURA"/>
    <property type="match status" value="1"/>
</dbReference>
<dbReference type="Gene3D" id="3.10.50.40">
    <property type="match status" value="2"/>
</dbReference>